<comment type="similarity">
    <text evidence="1">Belongs to the DegT/DnrJ/EryC1 family.</text>
</comment>
<dbReference type="PANTHER" id="PTHR30244:SF34">
    <property type="entry name" value="DTDP-4-AMINO-4,6-DIDEOXYGALACTOSE TRANSAMINASE"/>
    <property type="match status" value="1"/>
</dbReference>
<keyword evidence="1" id="KW-0663">Pyridoxal phosphate</keyword>
<protein>
    <submittedName>
        <fullName evidence="2">DegT/DnrJ/EryC1/StrS family aminotransferase</fullName>
    </submittedName>
</protein>
<dbReference type="PANTHER" id="PTHR30244">
    <property type="entry name" value="TRANSAMINASE"/>
    <property type="match status" value="1"/>
</dbReference>
<gene>
    <name evidence="3" type="ORF">O3H35_15735</name>
    <name evidence="2" type="ORF">O3H54_12765</name>
</gene>
<reference evidence="2" key="1">
    <citation type="submission" date="2022-12" db="EMBL/GenBank/DDBJ databases">
        <title>Reclassification of two methanogenic archaea species isolated from the Kolyma lowland permafrost.</title>
        <authorList>
            <person name="Trubitsyn V.E."/>
            <person name="Rivkina E.M."/>
            <person name="Shcherbakova V.A."/>
        </authorList>
    </citation>
    <scope>NUCLEOTIDE SEQUENCE</scope>
    <source>
        <strain evidence="2">M2</strain>
        <strain evidence="3">MK4</strain>
    </source>
</reference>
<dbReference type="EMBL" id="JAPVER010000020">
    <property type="protein sequence ID" value="MCZ3366755.1"/>
    <property type="molecule type" value="Genomic_DNA"/>
</dbReference>
<keyword evidence="4" id="KW-1185">Reference proteome</keyword>
<evidence type="ECO:0000313" key="3">
    <source>
        <dbReference type="EMBL" id="MCZ3374099.1"/>
    </source>
</evidence>
<dbReference type="InterPro" id="IPR015421">
    <property type="entry name" value="PyrdxlP-dep_Trfase_major"/>
</dbReference>
<dbReference type="InterPro" id="IPR015424">
    <property type="entry name" value="PyrdxlP-dep_Trfase"/>
</dbReference>
<keyword evidence="2" id="KW-0808">Transferase</keyword>
<organism evidence="2 4">
    <name type="scientific">Methanobacterium veterum</name>
    <dbReference type="NCBI Taxonomy" id="408577"/>
    <lineage>
        <taxon>Archaea</taxon>
        <taxon>Methanobacteriati</taxon>
        <taxon>Methanobacteriota</taxon>
        <taxon>Methanomada group</taxon>
        <taxon>Methanobacteria</taxon>
        <taxon>Methanobacteriales</taxon>
        <taxon>Methanobacteriaceae</taxon>
        <taxon>Methanobacterium</taxon>
    </lineage>
</organism>
<dbReference type="Pfam" id="PF01041">
    <property type="entry name" value="DegT_DnrJ_EryC1"/>
    <property type="match status" value="1"/>
</dbReference>
<comment type="caution">
    <text evidence="2">The sequence shown here is derived from an EMBL/GenBank/DDBJ whole genome shotgun (WGS) entry which is preliminary data.</text>
</comment>
<accession>A0A9E5A2A0</accession>
<dbReference type="Proteomes" id="UP001068021">
    <property type="component" value="Unassembled WGS sequence"/>
</dbReference>
<name>A0A9E5A2A0_9EURY</name>
<dbReference type="GO" id="GO:0008483">
    <property type="term" value="F:transaminase activity"/>
    <property type="evidence" value="ECO:0007669"/>
    <property type="project" value="UniProtKB-KW"/>
</dbReference>
<evidence type="ECO:0000313" key="2">
    <source>
        <dbReference type="EMBL" id="MCZ3366755.1"/>
    </source>
</evidence>
<sequence>MELHFKKPSKEARSAMCEAAVNIDYASNRGFDEVKLAQDKISEITGHEYVKTVNSGNSAILTAMNSFNDKVLIPDQGGWTGFRNMAEFRGIEVVEVPTDLGIINPEVLEDTINEHKPEALVITSFAGYIAEQPVKELFEVCDDKGVILVEDASGGIGDREKKLGNGEHAHVIVASTGSPKIVNVGSGGFISTNHNEILKKSKVLLKTLKASPVTCAGISEEIKNASQILSKTTEACAMLKKEFKSVLHSNKRGISVALKTDDPKKTGYLLRQELKADGRSIITVCPRYERVMMDAVCIEVKNLDMQSLENDNLKEIVRIIKEVMD</sequence>
<dbReference type="InterPro" id="IPR000653">
    <property type="entry name" value="DegT/StrS_aminotransferase"/>
</dbReference>
<dbReference type="RefSeq" id="WP_048080854.1">
    <property type="nucleotide sequence ID" value="NZ_JAPVER010000020.1"/>
</dbReference>
<dbReference type="SUPFAM" id="SSF53383">
    <property type="entry name" value="PLP-dependent transferases"/>
    <property type="match status" value="1"/>
</dbReference>
<dbReference type="GO" id="GO:0030170">
    <property type="term" value="F:pyridoxal phosphate binding"/>
    <property type="evidence" value="ECO:0007669"/>
    <property type="project" value="TreeGrafter"/>
</dbReference>
<dbReference type="AlphaFoldDB" id="A0A9E5A2A0"/>
<proteinExistence type="inferred from homology"/>
<dbReference type="EMBL" id="JAPVES010000030">
    <property type="protein sequence ID" value="MCZ3374099.1"/>
    <property type="molecule type" value="Genomic_DNA"/>
</dbReference>
<dbReference type="Proteomes" id="UP001074446">
    <property type="component" value="Unassembled WGS sequence"/>
</dbReference>
<evidence type="ECO:0000313" key="4">
    <source>
        <dbReference type="Proteomes" id="UP001068021"/>
    </source>
</evidence>
<dbReference type="GO" id="GO:0000271">
    <property type="term" value="P:polysaccharide biosynthetic process"/>
    <property type="evidence" value="ECO:0007669"/>
    <property type="project" value="TreeGrafter"/>
</dbReference>
<keyword evidence="2" id="KW-0032">Aminotransferase</keyword>
<evidence type="ECO:0000256" key="1">
    <source>
        <dbReference type="RuleBase" id="RU004508"/>
    </source>
</evidence>
<dbReference type="Gene3D" id="3.40.640.10">
    <property type="entry name" value="Type I PLP-dependent aspartate aminotransferase-like (Major domain)"/>
    <property type="match status" value="1"/>
</dbReference>